<evidence type="ECO:0000256" key="2">
    <source>
        <dbReference type="ARBA" id="ARBA00006690"/>
    </source>
</evidence>
<dbReference type="EMBL" id="CAJNNW010033153">
    <property type="protein sequence ID" value="CAE8717403.1"/>
    <property type="molecule type" value="Genomic_DNA"/>
</dbReference>
<evidence type="ECO:0000256" key="8">
    <source>
        <dbReference type="SAM" id="Phobius"/>
    </source>
</evidence>
<keyword evidence="6 8" id="KW-0472">Membrane</keyword>
<evidence type="ECO:0000256" key="6">
    <source>
        <dbReference type="ARBA" id="ARBA00023136"/>
    </source>
</evidence>
<comment type="similarity">
    <text evidence="2">Belongs to the CRT-like transporter family.</text>
</comment>
<keyword evidence="5 8" id="KW-1133">Transmembrane helix</keyword>
<protein>
    <recommendedName>
        <fullName evidence="11">EamA domain-containing protein</fullName>
    </recommendedName>
</protein>
<dbReference type="AlphaFoldDB" id="A0A813L0Q6"/>
<feature type="transmembrane region" description="Helical" evidence="8">
    <location>
        <begin position="342"/>
        <end position="359"/>
    </location>
</feature>
<dbReference type="PANTHER" id="PTHR31326:SF1">
    <property type="entry name" value="PROTEIN CLT2, CHLOROPLASTIC"/>
    <property type="match status" value="1"/>
</dbReference>
<evidence type="ECO:0000256" key="5">
    <source>
        <dbReference type="ARBA" id="ARBA00022989"/>
    </source>
</evidence>
<feature type="transmembrane region" description="Helical" evidence="8">
    <location>
        <begin position="93"/>
        <end position="115"/>
    </location>
</feature>
<name>A0A813L0Q6_POLGL</name>
<feature type="transmembrane region" description="Helical" evidence="8">
    <location>
        <begin position="121"/>
        <end position="140"/>
    </location>
</feature>
<feature type="transmembrane region" description="Helical" evidence="8">
    <location>
        <begin position="20"/>
        <end position="40"/>
    </location>
</feature>
<evidence type="ECO:0000256" key="3">
    <source>
        <dbReference type="ARBA" id="ARBA00022448"/>
    </source>
</evidence>
<keyword evidence="3" id="KW-0813">Transport</keyword>
<keyword evidence="4 8" id="KW-0812">Transmembrane</keyword>
<dbReference type="InterPro" id="IPR013936">
    <property type="entry name" value="CRT-like"/>
</dbReference>
<dbReference type="GO" id="GO:0016020">
    <property type="term" value="C:membrane"/>
    <property type="evidence" value="ECO:0007669"/>
    <property type="project" value="UniProtKB-SubCell"/>
</dbReference>
<comment type="subcellular location">
    <subcellularLocation>
        <location evidence="1">Membrane</location>
        <topology evidence="1">Multi-pass membrane protein</topology>
    </subcellularLocation>
</comment>
<feature type="compositionally biased region" description="Low complexity" evidence="7">
    <location>
        <begin position="379"/>
        <end position="395"/>
    </location>
</feature>
<sequence>MAAAAEAGTEARRRPPIGRLHLLAVICGLVLLGGFNFALLKVTYTAYGDRRAFFVNQAINLLYIFYGGIILYPRMLVTNCVTKEMRVFPKKHFLVMGTLDSLGTFLTCLGATYTPGSLTPLLNQLLIPFTMIVSAIGLRLKSRWQEKLGAGLIACGACLSVIPGLLSAANSSASSGETDEGSRLGGIVFEARWYAIVFYTLSNVPMAMSSCYKEATFEQRHLDVWYLTQWVSVFQFLVSFLYMPLLVLPGFGSRDGMPFQEVPVAFADGWKCYMEEVPECAERKAFLLLTGYCGVNLCFNTLGLYLTKHGSAILNALSYSILLPFTTVLFFTPLMGRYQEPLNQGLILALVGFAIYQWFAQNVGEAEAPQRHQQQKTHNNINNYNSKYNNNYNNK</sequence>
<dbReference type="InterPro" id="IPR037185">
    <property type="entry name" value="EmrE-like"/>
</dbReference>
<gene>
    <name evidence="9" type="ORF">PGLA2088_LOCUS39519</name>
</gene>
<organism evidence="9 10">
    <name type="scientific">Polarella glacialis</name>
    <name type="common">Dinoflagellate</name>
    <dbReference type="NCBI Taxonomy" id="89957"/>
    <lineage>
        <taxon>Eukaryota</taxon>
        <taxon>Sar</taxon>
        <taxon>Alveolata</taxon>
        <taxon>Dinophyceae</taxon>
        <taxon>Suessiales</taxon>
        <taxon>Suessiaceae</taxon>
        <taxon>Polarella</taxon>
    </lineage>
</organism>
<reference evidence="9" key="1">
    <citation type="submission" date="2021-02" db="EMBL/GenBank/DDBJ databases">
        <authorList>
            <person name="Dougan E. K."/>
            <person name="Rhodes N."/>
            <person name="Thang M."/>
            <person name="Chan C."/>
        </authorList>
    </citation>
    <scope>NUCLEOTIDE SEQUENCE</scope>
</reference>
<feature type="transmembrane region" description="Helical" evidence="8">
    <location>
        <begin position="313"/>
        <end position="336"/>
    </location>
</feature>
<proteinExistence type="inferred from homology"/>
<feature type="transmembrane region" description="Helical" evidence="8">
    <location>
        <begin position="224"/>
        <end position="247"/>
    </location>
</feature>
<dbReference type="PANTHER" id="PTHR31326">
    <property type="entry name" value="PROTEIN CLT2, CHLOROPLASTIC"/>
    <property type="match status" value="1"/>
</dbReference>
<evidence type="ECO:0000313" key="9">
    <source>
        <dbReference type="EMBL" id="CAE8717403.1"/>
    </source>
</evidence>
<dbReference type="SUPFAM" id="SSF103481">
    <property type="entry name" value="Multidrug resistance efflux transporter EmrE"/>
    <property type="match status" value="1"/>
</dbReference>
<feature type="transmembrane region" description="Helical" evidence="8">
    <location>
        <begin position="285"/>
        <end position="306"/>
    </location>
</feature>
<feature type="region of interest" description="Disordered" evidence="7">
    <location>
        <begin position="369"/>
        <end position="395"/>
    </location>
</feature>
<evidence type="ECO:0000256" key="1">
    <source>
        <dbReference type="ARBA" id="ARBA00004141"/>
    </source>
</evidence>
<dbReference type="Proteomes" id="UP000626109">
    <property type="component" value="Unassembled WGS sequence"/>
</dbReference>
<comment type="caution">
    <text evidence="9">The sequence shown here is derived from an EMBL/GenBank/DDBJ whole genome shotgun (WGS) entry which is preliminary data.</text>
</comment>
<feature type="transmembrane region" description="Helical" evidence="8">
    <location>
        <begin position="52"/>
        <end position="72"/>
    </location>
</feature>
<dbReference type="Pfam" id="PF08627">
    <property type="entry name" value="CRT-like"/>
    <property type="match status" value="1"/>
</dbReference>
<evidence type="ECO:0000256" key="7">
    <source>
        <dbReference type="SAM" id="MobiDB-lite"/>
    </source>
</evidence>
<evidence type="ECO:0000256" key="4">
    <source>
        <dbReference type="ARBA" id="ARBA00022692"/>
    </source>
</evidence>
<evidence type="ECO:0008006" key="11">
    <source>
        <dbReference type="Google" id="ProtNLM"/>
    </source>
</evidence>
<feature type="transmembrane region" description="Helical" evidence="8">
    <location>
        <begin position="152"/>
        <end position="173"/>
    </location>
</feature>
<accession>A0A813L0Q6</accession>
<evidence type="ECO:0000313" key="10">
    <source>
        <dbReference type="Proteomes" id="UP000626109"/>
    </source>
</evidence>